<dbReference type="Proteomes" id="UP000194139">
    <property type="component" value="Chromosome"/>
</dbReference>
<evidence type="ECO:0000313" key="2">
    <source>
        <dbReference type="EMBL" id="ARP87953.1"/>
    </source>
</evidence>
<dbReference type="EMBL" id="CP021109">
    <property type="protein sequence ID" value="ARP87953.1"/>
    <property type="molecule type" value="Genomic_DNA"/>
</dbReference>
<dbReference type="InterPro" id="IPR026029">
    <property type="entry name" value="MLI_dom"/>
</dbReference>
<evidence type="ECO:0000313" key="3">
    <source>
        <dbReference type="Proteomes" id="UP000194139"/>
    </source>
</evidence>
<feature type="domain" description="Muconolactone isomerase" evidence="1">
    <location>
        <begin position="16"/>
        <end position="89"/>
    </location>
</feature>
<dbReference type="AlphaFoldDB" id="A0A1W6Z578"/>
<name>A0A1W6Z578_9BORD</name>
<keyword evidence="3" id="KW-1185">Reference proteome</keyword>
<protein>
    <recommendedName>
        <fullName evidence="1">Muconolactone isomerase domain-containing protein</fullName>
    </recommendedName>
</protein>
<dbReference type="Gene3D" id="3.30.70.1060">
    <property type="entry name" value="Dimeric alpha+beta barrel"/>
    <property type="match status" value="1"/>
</dbReference>
<dbReference type="RefSeq" id="WP_086073174.1">
    <property type="nucleotide sequence ID" value="NZ_CP021109.1"/>
</dbReference>
<dbReference type="Pfam" id="PF02426">
    <property type="entry name" value="MIase"/>
    <property type="match status" value="1"/>
</dbReference>
<dbReference type="SUPFAM" id="SSF54909">
    <property type="entry name" value="Dimeric alpha+beta barrel"/>
    <property type="match status" value="1"/>
</dbReference>
<accession>A0A1W6Z578</accession>
<organism evidence="2 3">
    <name type="scientific">Bordetella genomosp. 9</name>
    <dbReference type="NCBI Taxonomy" id="1416803"/>
    <lineage>
        <taxon>Bacteria</taxon>
        <taxon>Pseudomonadati</taxon>
        <taxon>Pseudomonadota</taxon>
        <taxon>Betaproteobacteria</taxon>
        <taxon>Burkholderiales</taxon>
        <taxon>Alcaligenaceae</taxon>
        <taxon>Bordetella</taxon>
    </lineage>
</organism>
<dbReference type="InterPro" id="IPR011008">
    <property type="entry name" value="Dimeric_a/b-barrel"/>
</dbReference>
<sequence>MQFLAISRLRTELYGDEDFAPYLEEEAQRARQLYMDGHVRQIWYRGDIRGACSLIEAPDRKAALAHLETLPLVRAGMLEIQLVIPLQPYRGFGPR</sequence>
<gene>
    <name evidence="2" type="ORF">CAL13_18335</name>
</gene>
<reference evidence="2 3" key="1">
    <citation type="submission" date="2017-05" db="EMBL/GenBank/DDBJ databases">
        <title>Complete and WGS of Bordetella genogroups.</title>
        <authorList>
            <person name="Spilker T."/>
            <person name="LiPuma J."/>
        </authorList>
    </citation>
    <scope>NUCLEOTIDE SEQUENCE [LARGE SCALE GENOMIC DNA]</scope>
    <source>
        <strain evidence="2 3">AU17164</strain>
    </source>
</reference>
<evidence type="ECO:0000259" key="1">
    <source>
        <dbReference type="Pfam" id="PF02426"/>
    </source>
</evidence>
<proteinExistence type="predicted"/>